<evidence type="ECO:0000256" key="5">
    <source>
        <dbReference type="ARBA" id="ARBA00023098"/>
    </source>
</evidence>
<comment type="function">
    <text evidence="7 9">Carrier of the growing fatty acid chain in fatty acid biosynthesis.</text>
</comment>
<evidence type="ECO:0000256" key="1">
    <source>
        <dbReference type="ARBA" id="ARBA00022450"/>
    </source>
</evidence>
<keyword evidence="4 7" id="KW-0276">Fatty acid metabolism</keyword>
<keyword evidence="1 7" id="KW-0596">Phosphopantetheine</keyword>
<accession>A0A0L6TZ25</accession>
<dbReference type="InterPro" id="IPR009081">
    <property type="entry name" value="PP-bd_ACP"/>
</dbReference>
<dbReference type="SUPFAM" id="SSF47336">
    <property type="entry name" value="ACP-like"/>
    <property type="match status" value="1"/>
</dbReference>
<sequence>MDEKLLKVREIIAEQLDLDLDDITLETSLVEDLKADSLDIVELIMAFEDEFEIKIDDEVLENILTVQDIINAIA</sequence>
<keyword evidence="7" id="KW-0963">Cytoplasm</keyword>
<comment type="subcellular location">
    <subcellularLocation>
        <location evidence="7">Cytoplasm</location>
    </subcellularLocation>
</comment>
<dbReference type="InterPro" id="IPR003231">
    <property type="entry name" value="ACP"/>
</dbReference>
<dbReference type="PANTHER" id="PTHR20863">
    <property type="entry name" value="ACYL CARRIER PROTEIN"/>
    <property type="match status" value="1"/>
</dbReference>
<evidence type="ECO:0000256" key="9">
    <source>
        <dbReference type="RuleBase" id="RU003545"/>
    </source>
</evidence>
<feature type="modified residue" description="O-(pantetheine 4'-phosphoryl)serine" evidence="7">
    <location>
        <position position="37"/>
    </location>
</feature>
<dbReference type="NCBIfam" id="NF002150">
    <property type="entry name" value="PRK00982.1-4"/>
    <property type="match status" value="1"/>
</dbReference>
<dbReference type="PROSITE" id="PS50075">
    <property type="entry name" value="CARRIER"/>
    <property type="match status" value="1"/>
</dbReference>
<evidence type="ECO:0000313" key="11">
    <source>
        <dbReference type="EMBL" id="KNZ41521.1"/>
    </source>
</evidence>
<dbReference type="NCBIfam" id="NF002148">
    <property type="entry name" value="PRK00982.1-2"/>
    <property type="match status" value="1"/>
</dbReference>
<comment type="similarity">
    <text evidence="7">Belongs to the acyl carrier protein (ACP) family.</text>
</comment>
<dbReference type="RefSeq" id="WP_050740453.1">
    <property type="nucleotide sequence ID" value="NZ_LGYO01000027.1"/>
</dbReference>
<dbReference type="GO" id="GO:0000035">
    <property type="term" value="F:acyl binding"/>
    <property type="evidence" value="ECO:0007669"/>
    <property type="project" value="TreeGrafter"/>
</dbReference>
<evidence type="ECO:0000256" key="8">
    <source>
        <dbReference type="NCBIfam" id="TIGR00517"/>
    </source>
</evidence>
<comment type="pathway">
    <text evidence="7 9">Lipid metabolism; fatty acid biosynthesis.</text>
</comment>
<name>A0A0L6TZ25_9FIRM</name>
<dbReference type="GO" id="GO:0005829">
    <property type="term" value="C:cytosol"/>
    <property type="evidence" value="ECO:0007669"/>
    <property type="project" value="TreeGrafter"/>
</dbReference>
<keyword evidence="5 7" id="KW-0443">Lipid metabolism</keyword>
<dbReference type="Proteomes" id="UP000036873">
    <property type="component" value="Unassembled WGS sequence"/>
</dbReference>
<dbReference type="EMBL" id="LGYO01000027">
    <property type="protein sequence ID" value="KNZ41521.1"/>
    <property type="molecule type" value="Genomic_DNA"/>
</dbReference>
<comment type="PTM">
    <text evidence="7">4'-phosphopantetheine is transferred from CoA to a specific serine of apo-ACP by AcpS. This modification is essential for activity because fatty acids are bound in thioester linkage to the sulfhydryl of the prosthetic group.</text>
</comment>
<evidence type="ECO:0000256" key="4">
    <source>
        <dbReference type="ARBA" id="ARBA00022832"/>
    </source>
</evidence>
<dbReference type="Pfam" id="PF00550">
    <property type="entry name" value="PP-binding"/>
    <property type="match status" value="1"/>
</dbReference>
<dbReference type="Gene3D" id="1.10.1200.10">
    <property type="entry name" value="ACP-like"/>
    <property type="match status" value="1"/>
</dbReference>
<reference evidence="12" key="1">
    <citation type="submission" date="2015-07" db="EMBL/GenBank/DDBJ databases">
        <title>Draft genome sequence of Acetobacterium bakii DSM 8293, a potential psychrophilic chemical producer through syngas fermentation.</title>
        <authorList>
            <person name="Song Y."/>
            <person name="Hwang S."/>
            <person name="Cho B.-K."/>
        </authorList>
    </citation>
    <scope>NUCLEOTIDE SEQUENCE [LARGE SCALE GENOMIC DNA]</scope>
    <source>
        <strain evidence="12">DSM 8239</strain>
    </source>
</reference>
<dbReference type="InterPro" id="IPR036736">
    <property type="entry name" value="ACP-like_sf"/>
</dbReference>
<protein>
    <recommendedName>
        <fullName evidence="7 8">Acyl carrier protein</fullName>
        <shortName evidence="7">ACP</shortName>
    </recommendedName>
</protein>
<dbReference type="GO" id="GO:0016020">
    <property type="term" value="C:membrane"/>
    <property type="evidence" value="ECO:0007669"/>
    <property type="project" value="GOC"/>
</dbReference>
<keyword evidence="6 7" id="KW-0275">Fatty acid biosynthesis</keyword>
<gene>
    <name evidence="7" type="primary">acpP</name>
    <name evidence="11" type="ORF">AKG39_11035</name>
</gene>
<dbReference type="GO" id="GO:0000036">
    <property type="term" value="F:acyl carrier activity"/>
    <property type="evidence" value="ECO:0007669"/>
    <property type="project" value="UniProtKB-UniRule"/>
</dbReference>
<keyword evidence="3 7" id="KW-0597">Phosphoprotein</keyword>
<keyword evidence="2 7" id="KW-0444">Lipid biosynthesis</keyword>
<evidence type="ECO:0000256" key="6">
    <source>
        <dbReference type="ARBA" id="ARBA00023160"/>
    </source>
</evidence>
<evidence type="ECO:0000256" key="7">
    <source>
        <dbReference type="HAMAP-Rule" id="MF_01217"/>
    </source>
</evidence>
<keyword evidence="12" id="KW-1185">Reference proteome</keyword>
<dbReference type="NCBIfam" id="TIGR00517">
    <property type="entry name" value="acyl_carrier"/>
    <property type="match status" value="1"/>
</dbReference>
<dbReference type="PATRIC" id="fig|52689.4.peg.1431"/>
<dbReference type="HAMAP" id="MF_01217">
    <property type="entry name" value="Acyl_carrier"/>
    <property type="match status" value="1"/>
</dbReference>
<dbReference type="UniPathway" id="UPA00094"/>
<dbReference type="GO" id="GO:0009245">
    <property type="term" value="P:lipid A biosynthetic process"/>
    <property type="evidence" value="ECO:0007669"/>
    <property type="project" value="TreeGrafter"/>
</dbReference>
<evidence type="ECO:0000256" key="2">
    <source>
        <dbReference type="ARBA" id="ARBA00022516"/>
    </source>
</evidence>
<comment type="caution">
    <text evidence="11">The sequence shown here is derived from an EMBL/GenBank/DDBJ whole genome shotgun (WGS) entry which is preliminary data.</text>
</comment>
<organism evidence="11 12">
    <name type="scientific">Acetobacterium bakii</name>
    <dbReference type="NCBI Taxonomy" id="52689"/>
    <lineage>
        <taxon>Bacteria</taxon>
        <taxon>Bacillati</taxon>
        <taxon>Bacillota</taxon>
        <taxon>Clostridia</taxon>
        <taxon>Eubacteriales</taxon>
        <taxon>Eubacteriaceae</taxon>
        <taxon>Acetobacterium</taxon>
    </lineage>
</organism>
<dbReference type="PANTHER" id="PTHR20863:SF76">
    <property type="entry name" value="CARRIER DOMAIN-CONTAINING PROTEIN"/>
    <property type="match status" value="1"/>
</dbReference>
<proteinExistence type="inferred from homology"/>
<comment type="PTM">
    <text evidence="9">4'-phosphopantetheine is transferred from CoA to a specific serine of apo-ACP by acpS.</text>
</comment>
<dbReference type="STRING" id="52689.AKG39_11035"/>
<feature type="domain" description="Carrier" evidence="10">
    <location>
        <begin position="2"/>
        <end position="74"/>
    </location>
</feature>
<evidence type="ECO:0000259" key="10">
    <source>
        <dbReference type="PROSITE" id="PS50075"/>
    </source>
</evidence>
<evidence type="ECO:0000313" key="12">
    <source>
        <dbReference type="Proteomes" id="UP000036873"/>
    </source>
</evidence>
<evidence type="ECO:0000256" key="3">
    <source>
        <dbReference type="ARBA" id="ARBA00022553"/>
    </source>
</evidence>
<dbReference type="AlphaFoldDB" id="A0A0L6TZ25"/>